<comment type="caution">
    <text evidence="5">The sequence shown here is derived from an EMBL/GenBank/DDBJ whole genome shotgun (WGS) entry which is preliminary data.</text>
</comment>
<keyword evidence="6" id="KW-1185">Reference proteome</keyword>
<evidence type="ECO:0000256" key="3">
    <source>
        <dbReference type="ARBA" id="ARBA00022898"/>
    </source>
</evidence>
<dbReference type="PANTHER" id="PTHR11680:SF35">
    <property type="entry name" value="SERINE HYDROXYMETHYLTRANSFERASE 1"/>
    <property type="match status" value="1"/>
</dbReference>
<evidence type="ECO:0000256" key="2">
    <source>
        <dbReference type="ARBA" id="ARBA00006376"/>
    </source>
</evidence>
<dbReference type="RefSeq" id="WP_141338247.1">
    <property type="nucleotide sequence ID" value="NZ_JBHMAX010000017.1"/>
</dbReference>
<evidence type="ECO:0000256" key="1">
    <source>
        <dbReference type="ARBA" id="ARBA00001933"/>
    </source>
</evidence>
<gene>
    <name evidence="5" type="primary">glyA</name>
    <name evidence="5" type="ORF">ACFFN0_08890</name>
</gene>
<proteinExistence type="inferred from homology"/>
<name>A0ABV5V2X0_9MICO</name>
<dbReference type="GO" id="GO:0004372">
    <property type="term" value="F:glycine hydroxymethyltransferase activity"/>
    <property type="evidence" value="ECO:0007669"/>
    <property type="project" value="UniProtKB-EC"/>
</dbReference>
<dbReference type="InterPro" id="IPR015424">
    <property type="entry name" value="PyrdxlP-dep_Trfase"/>
</dbReference>
<dbReference type="EMBL" id="JBHMAX010000017">
    <property type="protein sequence ID" value="MFB9732158.1"/>
    <property type="molecule type" value="Genomic_DNA"/>
</dbReference>
<keyword evidence="5" id="KW-0808">Transferase</keyword>
<comment type="similarity">
    <text evidence="2">Belongs to the SHMT family.</text>
</comment>
<comment type="cofactor">
    <cofactor evidence="1">
        <name>pyridoxal 5'-phosphate</name>
        <dbReference type="ChEBI" id="CHEBI:597326"/>
    </cofactor>
</comment>
<accession>A0ABV5V2X0</accession>
<keyword evidence="3" id="KW-0663">Pyridoxal phosphate</keyword>
<dbReference type="PIRSF" id="PIRSF000412">
    <property type="entry name" value="SHMT"/>
    <property type="match status" value="1"/>
</dbReference>
<organism evidence="5 6">
    <name type="scientific">Ornithinimicrobium kibberense</name>
    <dbReference type="NCBI Taxonomy" id="282060"/>
    <lineage>
        <taxon>Bacteria</taxon>
        <taxon>Bacillati</taxon>
        <taxon>Actinomycetota</taxon>
        <taxon>Actinomycetes</taxon>
        <taxon>Micrococcales</taxon>
        <taxon>Ornithinimicrobiaceae</taxon>
        <taxon>Ornithinimicrobium</taxon>
    </lineage>
</organism>
<dbReference type="Proteomes" id="UP001589613">
    <property type="component" value="Unassembled WGS sequence"/>
</dbReference>
<evidence type="ECO:0000259" key="4">
    <source>
        <dbReference type="Pfam" id="PF00464"/>
    </source>
</evidence>
<evidence type="ECO:0000313" key="6">
    <source>
        <dbReference type="Proteomes" id="UP001589613"/>
    </source>
</evidence>
<dbReference type="InterPro" id="IPR001085">
    <property type="entry name" value="Ser_HO-MeTrfase"/>
</dbReference>
<dbReference type="Pfam" id="PF00464">
    <property type="entry name" value="SHMT"/>
    <property type="match status" value="1"/>
</dbReference>
<feature type="domain" description="Serine hydroxymethyltransferase-like" evidence="4">
    <location>
        <begin position="33"/>
        <end position="390"/>
    </location>
</feature>
<dbReference type="PANTHER" id="PTHR11680">
    <property type="entry name" value="SERINE HYDROXYMETHYLTRANSFERASE"/>
    <property type="match status" value="1"/>
</dbReference>
<dbReference type="EC" id="2.1.2.1" evidence="5"/>
<dbReference type="InterPro" id="IPR015421">
    <property type="entry name" value="PyrdxlP-dep_Trfase_major"/>
</dbReference>
<protein>
    <submittedName>
        <fullName evidence="5">Serine hydroxymethyltransferase</fullName>
        <ecNumber evidence="5">2.1.2.1</ecNumber>
    </submittedName>
</protein>
<sequence length="422" mass="44735">MIDQRADAAARRAEEQLGELDRLVAENDRIHAHECFNLDPAANVMNPRAEAMMSAHLGSRPSLGRPGEKYETGLEAIEQIEVLTSRLVAEVFDARHAEIRVPSGAIANLYAFLATCEPGDTIIAPPPSIGGHVTHHAGGSAGMYRLRTVPAPVDPTRCTVDVDALRTLAHEVRPRLITLGGSLNLLPHPVAQVREIADEVGAKVLFDAAHLCGMVAGGTWPHPLREGAHLMTFSTYKSLGGPPGGVVVTDDDELAQRLDAIAFPGLTANFDVGKTAALAVTMVDWQEHGHRYAAAMVAAARRLAEELGALGAPVFQTVDGPTRSHQLALRAEAWGGGQAAARTLRRANLLACGIGLPVAPVEGDMNGLRLGTPEIVRIGLDEEDMPRLASLLVRGLAGDQDVAAEVTAWRSTLTGVHFVHGA</sequence>
<dbReference type="Gene3D" id="3.90.1150.10">
    <property type="entry name" value="Aspartate Aminotransferase, domain 1"/>
    <property type="match status" value="1"/>
</dbReference>
<dbReference type="Gene3D" id="3.40.640.10">
    <property type="entry name" value="Type I PLP-dependent aspartate aminotransferase-like (Major domain)"/>
    <property type="match status" value="1"/>
</dbReference>
<evidence type="ECO:0000313" key="5">
    <source>
        <dbReference type="EMBL" id="MFB9732158.1"/>
    </source>
</evidence>
<dbReference type="InterPro" id="IPR039429">
    <property type="entry name" value="SHMT-like_dom"/>
</dbReference>
<dbReference type="InterPro" id="IPR049943">
    <property type="entry name" value="Ser_HO-MeTrfase-like"/>
</dbReference>
<dbReference type="SUPFAM" id="SSF53383">
    <property type="entry name" value="PLP-dependent transferases"/>
    <property type="match status" value="1"/>
</dbReference>
<reference evidence="5 6" key="1">
    <citation type="submission" date="2024-09" db="EMBL/GenBank/DDBJ databases">
        <authorList>
            <person name="Sun Q."/>
            <person name="Mori K."/>
        </authorList>
    </citation>
    <scope>NUCLEOTIDE SEQUENCE [LARGE SCALE GENOMIC DNA]</scope>
    <source>
        <strain evidence="5 6">JCM 12763</strain>
    </source>
</reference>
<dbReference type="InterPro" id="IPR015422">
    <property type="entry name" value="PyrdxlP-dep_Trfase_small"/>
</dbReference>